<dbReference type="InterPro" id="IPR018619">
    <property type="entry name" value="Hyccin"/>
</dbReference>
<evidence type="ECO:0000313" key="8">
    <source>
        <dbReference type="EMBL" id="KAG8227489.1"/>
    </source>
</evidence>
<dbReference type="GO" id="GO:0046854">
    <property type="term" value="P:phosphatidylinositol phosphate biosynthetic process"/>
    <property type="evidence" value="ECO:0007669"/>
    <property type="project" value="TreeGrafter"/>
</dbReference>
<dbReference type="GO" id="GO:0005886">
    <property type="term" value="C:plasma membrane"/>
    <property type="evidence" value="ECO:0007669"/>
    <property type="project" value="UniProtKB-SubCell"/>
</dbReference>
<evidence type="ECO:0000313" key="9">
    <source>
        <dbReference type="Proteomes" id="UP000792457"/>
    </source>
</evidence>
<feature type="compositionally biased region" description="Polar residues" evidence="7">
    <location>
        <begin position="412"/>
        <end position="424"/>
    </location>
</feature>
<organism evidence="8 9">
    <name type="scientific">Ladona fulva</name>
    <name type="common">Scarce chaser dragonfly</name>
    <name type="synonym">Libellula fulva</name>
    <dbReference type="NCBI Taxonomy" id="123851"/>
    <lineage>
        <taxon>Eukaryota</taxon>
        <taxon>Metazoa</taxon>
        <taxon>Ecdysozoa</taxon>
        <taxon>Arthropoda</taxon>
        <taxon>Hexapoda</taxon>
        <taxon>Insecta</taxon>
        <taxon>Pterygota</taxon>
        <taxon>Palaeoptera</taxon>
        <taxon>Odonata</taxon>
        <taxon>Epiprocta</taxon>
        <taxon>Anisoptera</taxon>
        <taxon>Libelluloidea</taxon>
        <taxon>Libellulidae</taxon>
        <taxon>Ladona</taxon>
    </lineage>
</organism>
<dbReference type="PANTHER" id="PTHR31220">
    <property type="entry name" value="HYCCIN RELATED"/>
    <property type="match status" value="1"/>
</dbReference>
<keyword evidence="3" id="KW-1003">Cell membrane</keyword>
<dbReference type="GO" id="GO:0072659">
    <property type="term" value="P:protein localization to plasma membrane"/>
    <property type="evidence" value="ECO:0007669"/>
    <property type="project" value="TreeGrafter"/>
</dbReference>
<dbReference type="Pfam" id="PF09790">
    <property type="entry name" value="Hyccin"/>
    <property type="match status" value="1"/>
</dbReference>
<evidence type="ECO:0000256" key="7">
    <source>
        <dbReference type="SAM" id="MobiDB-lite"/>
    </source>
</evidence>
<dbReference type="EMBL" id="KZ308325">
    <property type="protein sequence ID" value="KAG8227489.1"/>
    <property type="molecule type" value="Genomic_DNA"/>
</dbReference>
<evidence type="ECO:0008006" key="10">
    <source>
        <dbReference type="Google" id="ProtNLM"/>
    </source>
</evidence>
<keyword evidence="9" id="KW-1185">Reference proteome</keyword>
<evidence type="ECO:0000256" key="2">
    <source>
        <dbReference type="ARBA" id="ARBA00004514"/>
    </source>
</evidence>
<proteinExistence type="inferred from homology"/>
<evidence type="ECO:0000256" key="6">
    <source>
        <dbReference type="ARBA" id="ARBA00034482"/>
    </source>
</evidence>
<feature type="region of interest" description="Disordered" evidence="7">
    <location>
        <begin position="363"/>
        <end position="389"/>
    </location>
</feature>
<keyword evidence="5" id="KW-0472">Membrane</keyword>
<comment type="subcellular location">
    <subcellularLocation>
        <location evidence="1">Cell membrane</location>
    </subcellularLocation>
    <subcellularLocation>
        <location evidence="2">Cytoplasm</location>
        <location evidence="2">Cytosol</location>
    </subcellularLocation>
</comment>
<name>A0A8K0K4P1_LADFU</name>
<reference evidence="8" key="2">
    <citation type="submission" date="2017-10" db="EMBL/GenBank/DDBJ databases">
        <title>Ladona fulva Genome sequencing and assembly.</title>
        <authorList>
            <person name="Murali S."/>
            <person name="Richards S."/>
            <person name="Bandaranaike D."/>
            <person name="Bellair M."/>
            <person name="Blankenburg K."/>
            <person name="Chao H."/>
            <person name="Dinh H."/>
            <person name="Doddapaneni H."/>
            <person name="Dugan-Rocha S."/>
            <person name="Elkadiri S."/>
            <person name="Gnanaolivu R."/>
            <person name="Hernandez B."/>
            <person name="Skinner E."/>
            <person name="Javaid M."/>
            <person name="Lee S."/>
            <person name="Li M."/>
            <person name="Ming W."/>
            <person name="Munidasa M."/>
            <person name="Muniz J."/>
            <person name="Nguyen L."/>
            <person name="Hughes D."/>
            <person name="Osuji N."/>
            <person name="Pu L.-L."/>
            <person name="Puazo M."/>
            <person name="Qu C."/>
            <person name="Quiroz J."/>
            <person name="Raj R."/>
            <person name="Weissenberger G."/>
            <person name="Xin Y."/>
            <person name="Zou X."/>
            <person name="Han Y."/>
            <person name="Worley K."/>
            <person name="Muzny D."/>
            <person name="Gibbs R."/>
        </authorList>
    </citation>
    <scope>NUCLEOTIDE SEQUENCE</scope>
    <source>
        <strain evidence="8">Sampled in the wild</strain>
    </source>
</reference>
<dbReference type="OrthoDB" id="18937at2759"/>
<comment type="similarity">
    <text evidence="6">Belongs to the Hyccin family.</text>
</comment>
<gene>
    <name evidence="8" type="ORF">J437_LFUL002378</name>
</gene>
<dbReference type="GO" id="GO:0005829">
    <property type="term" value="C:cytosol"/>
    <property type="evidence" value="ECO:0007669"/>
    <property type="project" value="UniProtKB-SubCell"/>
</dbReference>
<evidence type="ECO:0000256" key="4">
    <source>
        <dbReference type="ARBA" id="ARBA00022490"/>
    </source>
</evidence>
<sequence>MKTEDSLKMKNRVLTLENGNVEAIVTDWLKDWEGVSEGEEHSYAETISHDLQTSTAIYSLLLEERSKYPELVHQVCARLLIFYRSKEQALKTFTQQFIPTLIYVYLNAVAHDDHKGVRDVETLLIALYNLEVLDENGKPRTLHFRIPSLAQASIYHEPMSLAPASLTMSALQRLEEVECGRGGGWGPLPPLHGPLTTSRRLPLLASLLTLSFSPSLSSMPSAACHNACRIASRLVTQGFGGNSGSRPQQLSQMHNCLPRIPTSPKLLLEMLHYVYFAMFNGHSHVAMQALEDIHQRACYECYADVILVTSAIRNSLKVNPSGQPSDGPMGISVALSPATPVSGTTTISKSMITNASFRTKKLPDDIPIQSMNRDGSEGSAGGAVASDGTEPKSLVAIAEEGDEIQAHLPSNVEGNATPSSSKTSVGLRASSLRAARDKALPKLQTAFGGRKKGEKRQGQSEKPSTANAEETVVEDSFAETVVDKFMSVLPPIPVTNESISSSGIAAISTANASQVAAASILTNGVGASQSNILPDEGKSETTNILRSMANGNGYSDEIGEQEELVGLQVSTV</sequence>
<keyword evidence="4" id="KW-0963">Cytoplasm</keyword>
<evidence type="ECO:0000256" key="5">
    <source>
        <dbReference type="ARBA" id="ARBA00023136"/>
    </source>
</evidence>
<feature type="region of interest" description="Disordered" evidence="7">
    <location>
        <begin position="409"/>
        <end position="428"/>
    </location>
</feature>
<dbReference type="PANTHER" id="PTHR31220:SF1">
    <property type="entry name" value="GH21176P"/>
    <property type="match status" value="1"/>
</dbReference>
<dbReference type="AlphaFoldDB" id="A0A8K0K4P1"/>
<evidence type="ECO:0000256" key="1">
    <source>
        <dbReference type="ARBA" id="ARBA00004236"/>
    </source>
</evidence>
<protein>
    <recommendedName>
        <fullName evidence="10">Hyccin</fullName>
    </recommendedName>
</protein>
<feature type="region of interest" description="Disordered" evidence="7">
    <location>
        <begin position="438"/>
        <end position="472"/>
    </location>
</feature>
<dbReference type="Proteomes" id="UP000792457">
    <property type="component" value="Unassembled WGS sequence"/>
</dbReference>
<evidence type="ECO:0000256" key="3">
    <source>
        <dbReference type="ARBA" id="ARBA00022475"/>
    </source>
</evidence>
<accession>A0A8K0K4P1</accession>
<reference evidence="8" key="1">
    <citation type="submission" date="2013-04" db="EMBL/GenBank/DDBJ databases">
        <authorList>
            <person name="Qu J."/>
            <person name="Murali S.C."/>
            <person name="Bandaranaike D."/>
            <person name="Bellair M."/>
            <person name="Blankenburg K."/>
            <person name="Chao H."/>
            <person name="Dinh H."/>
            <person name="Doddapaneni H."/>
            <person name="Downs B."/>
            <person name="Dugan-Rocha S."/>
            <person name="Elkadiri S."/>
            <person name="Gnanaolivu R.D."/>
            <person name="Hernandez B."/>
            <person name="Javaid M."/>
            <person name="Jayaseelan J.C."/>
            <person name="Lee S."/>
            <person name="Li M."/>
            <person name="Ming W."/>
            <person name="Munidasa M."/>
            <person name="Muniz J."/>
            <person name="Nguyen L."/>
            <person name="Ongeri F."/>
            <person name="Osuji N."/>
            <person name="Pu L.-L."/>
            <person name="Puazo M."/>
            <person name="Qu C."/>
            <person name="Quiroz J."/>
            <person name="Raj R."/>
            <person name="Weissenberger G."/>
            <person name="Xin Y."/>
            <person name="Zou X."/>
            <person name="Han Y."/>
            <person name="Richards S."/>
            <person name="Worley K."/>
            <person name="Muzny D."/>
            <person name="Gibbs R."/>
        </authorList>
    </citation>
    <scope>NUCLEOTIDE SEQUENCE</scope>
    <source>
        <strain evidence="8">Sampled in the wild</strain>
    </source>
</reference>
<comment type="caution">
    <text evidence="8">The sequence shown here is derived from an EMBL/GenBank/DDBJ whole genome shotgun (WGS) entry which is preliminary data.</text>
</comment>